<dbReference type="Proteomes" id="UP000234681">
    <property type="component" value="Chromosome X"/>
</dbReference>
<dbReference type="EMBL" id="CH473991">
    <property type="protein sequence ID" value="EDM10846.1"/>
    <property type="molecule type" value="Genomic_DNA"/>
</dbReference>
<organism evidence="1 2">
    <name type="scientific">Rattus norvegicus</name>
    <name type="common">Rat</name>
    <dbReference type="NCBI Taxonomy" id="10116"/>
    <lineage>
        <taxon>Eukaryota</taxon>
        <taxon>Metazoa</taxon>
        <taxon>Chordata</taxon>
        <taxon>Craniata</taxon>
        <taxon>Vertebrata</taxon>
        <taxon>Euteleostomi</taxon>
        <taxon>Mammalia</taxon>
        <taxon>Eutheria</taxon>
        <taxon>Euarchontoglires</taxon>
        <taxon>Glires</taxon>
        <taxon>Rodentia</taxon>
        <taxon>Myomorpha</taxon>
        <taxon>Muroidea</taxon>
        <taxon>Muridae</taxon>
        <taxon>Murinae</taxon>
        <taxon>Rattus</taxon>
    </lineage>
</organism>
<dbReference type="AlphaFoldDB" id="A6JMI4"/>
<proteinExistence type="predicted"/>
<protein>
    <submittedName>
        <fullName evidence="1">RCG53144</fullName>
    </submittedName>
</protein>
<evidence type="ECO:0000313" key="1">
    <source>
        <dbReference type="EMBL" id="EDM10846.1"/>
    </source>
</evidence>
<sequence length="23" mass="2706">MQIIPTLPCYYILIPLLLVFTIK</sequence>
<evidence type="ECO:0000313" key="2">
    <source>
        <dbReference type="Proteomes" id="UP000234681"/>
    </source>
</evidence>
<reference evidence="2" key="1">
    <citation type="submission" date="2005-09" db="EMBL/GenBank/DDBJ databases">
        <authorList>
            <person name="Mural R.J."/>
            <person name="Li P.W."/>
            <person name="Adams M.D."/>
            <person name="Amanatides P.G."/>
            <person name="Baden-Tillson H."/>
            <person name="Barnstead M."/>
            <person name="Chin S.H."/>
            <person name="Dew I."/>
            <person name="Evans C.A."/>
            <person name="Ferriera S."/>
            <person name="Flanigan M."/>
            <person name="Fosler C."/>
            <person name="Glodek A."/>
            <person name="Gu Z."/>
            <person name="Holt R.A."/>
            <person name="Jennings D."/>
            <person name="Kraft C.L."/>
            <person name="Lu F."/>
            <person name="Nguyen T."/>
            <person name="Nusskern D.R."/>
            <person name="Pfannkoch C.M."/>
            <person name="Sitter C."/>
            <person name="Sutton G.G."/>
            <person name="Venter J.C."/>
            <person name="Wang Z."/>
            <person name="Woodage T."/>
            <person name="Zheng X.H."/>
            <person name="Zhong F."/>
        </authorList>
    </citation>
    <scope>NUCLEOTIDE SEQUENCE [LARGE SCALE GENOMIC DNA]</scope>
    <source>
        <strain>BN</strain>
        <strain evidence="2">Sprague-Dawley</strain>
    </source>
</reference>
<name>A6JMI4_RAT</name>
<accession>A6JMI4</accession>
<gene>
    <name evidence="1" type="ORF">rCG_53144</name>
</gene>